<protein>
    <recommendedName>
        <fullName evidence="6">Dapper homolog 3</fullName>
    </recommendedName>
</protein>
<feature type="region of interest" description="Disordered" evidence="3">
    <location>
        <begin position="94"/>
        <end position="136"/>
    </location>
</feature>
<evidence type="ECO:0000256" key="2">
    <source>
        <dbReference type="ARBA" id="ARBA00023054"/>
    </source>
</evidence>
<sequence>MIRAFSISPGGDRSRLRGWLRGSLAGLCELQLLRDRQELRVRKALRGGETTEEDEEEAALEAAEQMDSLPELMWELEQQVGGLRLDGGGISSDMAETDSWPSSGFHEPASPGIPPDSPASFCGNGFPSFQSVPEGYPRTDHAEARLQYASERPKSAGDIGLGGASPSRGSRGMVPRSFSAPYSSSQDYSADSHMRFHSDRRSREVDPFLFPSPLHAVSLQNPTISQSQLRSRHYEDTSYPGYSGKHSSGMDQYGTTPEDYQPFPEPTQWRKVENYMLNLIHRRGPLVRASKPRTSINTEPGKGVARQNSLCKRPSESERKGQSSPGVSQGAYESSAMTNKMWPPWDGGVEGESSQPTNLCIQPHSSLRKPPKLQVASAHPRSLSMDHYERNYSPASPSNYPDSIHFEASPHGGGNGSPPPPFRSGSPRLATPDKDFPLPPYEDGDEFEKHPISTEDSGCQMVNAHYIPAQVAPRSQQSHRPAKKKPPPLNKVRSVELSPERCPPRTRGTAPKKCRFPEEGGESSKHGVRKGSPRSKKTPRSQSENSLMNKQASLDRTVTKYHTVDREEVAQSRGSRQRRPPIGAYRKWRSTAEICQDEVTPSDPYRGSKRSRKATKAMPPPPGSASPAGRHMLYGYTGSDSEYSAERLPVPRAPVCEPEEDLSGYTGNCYGESESSLSEADSPGSSDTDESDSDESGGLVWPQQLSPRVVSSTGAGNNGGQPKVFVKIKASHALKKKILRFRTGSLKVMTTV</sequence>
<evidence type="ECO:0000256" key="3">
    <source>
        <dbReference type="SAM" id="MobiDB-lite"/>
    </source>
</evidence>
<evidence type="ECO:0000256" key="1">
    <source>
        <dbReference type="ARBA" id="ARBA00010807"/>
    </source>
</evidence>
<dbReference type="EMBL" id="JANPWB010000013">
    <property type="protein sequence ID" value="KAJ1107066.1"/>
    <property type="molecule type" value="Genomic_DNA"/>
</dbReference>
<dbReference type="Pfam" id="PF15268">
    <property type="entry name" value="Dapper"/>
    <property type="match status" value="2"/>
</dbReference>
<dbReference type="PANTHER" id="PTHR15919:SF1">
    <property type="entry name" value="DAPPER HOMOLOG 3"/>
    <property type="match status" value="1"/>
</dbReference>
<dbReference type="AlphaFoldDB" id="A0AAV7MUM3"/>
<dbReference type="PANTHER" id="PTHR15919">
    <property type="entry name" value="DAPPER-RELATED"/>
    <property type="match status" value="1"/>
</dbReference>
<reference evidence="4" key="1">
    <citation type="journal article" date="2022" name="bioRxiv">
        <title>Sequencing and chromosome-scale assembly of the giantPleurodeles waltlgenome.</title>
        <authorList>
            <person name="Brown T."/>
            <person name="Elewa A."/>
            <person name="Iarovenko S."/>
            <person name="Subramanian E."/>
            <person name="Araus A.J."/>
            <person name="Petzold A."/>
            <person name="Susuki M."/>
            <person name="Suzuki K.-i.T."/>
            <person name="Hayashi T."/>
            <person name="Toyoda A."/>
            <person name="Oliveira C."/>
            <person name="Osipova E."/>
            <person name="Leigh N.D."/>
            <person name="Simon A."/>
            <person name="Yun M.H."/>
        </authorList>
    </citation>
    <scope>NUCLEOTIDE SEQUENCE</scope>
    <source>
        <strain evidence="4">20211129_DDA</strain>
        <tissue evidence="4">Liver</tissue>
    </source>
</reference>
<feature type="region of interest" description="Disordered" evidence="3">
    <location>
        <begin position="150"/>
        <end position="193"/>
    </location>
</feature>
<feature type="compositionally biased region" description="Polar residues" evidence="3">
    <location>
        <begin position="322"/>
        <end position="338"/>
    </location>
</feature>
<gene>
    <name evidence="4" type="ORF">NDU88_004463</name>
</gene>
<feature type="compositionally biased region" description="Polar residues" evidence="3">
    <location>
        <begin position="703"/>
        <end position="715"/>
    </location>
</feature>
<feature type="region of interest" description="Disordered" evidence="3">
    <location>
        <begin position="221"/>
        <end position="256"/>
    </location>
</feature>
<comment type="similarity">
    <text evidence="1">Belongs to the dapper family.</text>
</comment>
<dbReference type="GO" id="GO:0090090">
    <property type="term" value="P:negative regulation of canonical Wnt signaling pathway"/>
    <property type="evidence" value="ECO:0007669"/>
    <property type="project" value="TreeGrafter"/>
</dbReference>
<feature type="compositionally biased region" description="Polar residues" evidence="3">
    <location>
        <begin position="180"/>
        <end position="189"/>
    </location>
</feature>
<proteinExistence type="inferred from homology"/>
<evidence type="ECO:0008006" key="6">
    <source>
        <dbReference type="Google" id="ProtNLM"/>
    </source>
</evidence>
<feature type="compositionally biased region" description="Polar residues" evidence="3">
    <location>
        <begin position="245"/>
        <end position="255"/>
    </location>
</feature>
<dbReference type="InterPro" id="IPR024843">
    <property type="entry name" value="Dapper"/>
</dbReference>
<organism evidence="4 5">
    <name type="scientific">Pleurodeles waltl</name>
    <name type="common">Iberian ribbed newt</name>
    <dbReference type="NCBI Taxonomy" id="8319"/>
    <lineage>
        <taxon>Eukaryota</taxon>
        <taxon>Metazoa</taxon>
        <taxon>Chordata</taxon>
        <taxon>Craniata</taxon>
        <taxon>Vertebrata</taxon>
        <taxon>Euteleostomi</taxon>
        <taxon>Amphibia</taxon>
        <taxon>Batrachia</taxon>
        <taxon>Caudata</taxon>
        <taxon>Salamandroidea</taxon>
        <taxon>Salamandridae</taxon>
        <taxon>Pleurodelinae</taxon>
        <taxon>Pleurodeles</taxon>
    </lineage>
</organism>
<dbReference type="Proteomes" id="UP001066276">
    <property type="component" value="Chromosome 9"/>
</dbReference>
<accession>A0AAV7MUM3</accession>
<keyword evidence="2" id="KW-0175">Coiled coil</keyword>
<evidence type="ECO:0000313" key="4">
    <source>
        <dbReference type="EMBL" id="KAJ1107066.1"/>
    </source>
</evidence>
<name>A0AAV7MUM3_PLEWA</name>
<evidence type="ECO:0000313" key="5">
    <source>
        <dbReference type="Proteomes" id="UP001066276"/>
    </source>
</evidence>
<feature type="region of interest" description="Disordered" evidence="3">
    <location>
        <begin position="286"/>
        <end position="722"/>
    </location>
</feature>
<feature type="compositionally biased region" description="Basic and acidic residues" evidence="3">
    <location>
        <begin position="515"/>
        <end position="525"/>
    </location>
</feature>
<feature type="compositionally biased region" description="Polar residues" evidence="3">
    <location>
        <begin position="540"/>
        <end position="556"/>
    </location>
</feature>
<dbReference type="GO" id="GO:0005737">
    <property type="term" value="C:cytoplasm"/>
    <property type="evidence" value="ECO:0007669"/>
    <property type="project" value="TreeGrafter"/>
</dbReference>
<feature type="compositionally biased region" description="Basic residues" evidence="3">
    <location>
        <begin position="526"/>
        <end position="539"/>
    </location>
</feature>
<feature type="compositionally biased region" description="Polar residues" evidence="3">
    <location>
        <begin position="352"/>
        <end position="365"/>
    </location>
</feature>
<keyword evidence="5" id="KW-1185">Reference proteome</keyword>
<comment type="caution">
    <text evidence="4">The sequence shown here is derived from an EMBL/GenBank/DDBJ whole genome shotgun (WGS) entry which is preliminary data.</text>
</comment>